<reference evidence="1 2" key="1">
    <citation type="journal article" date="2014" name="Int. J. Syst. Evol. Microbiol.">
        <title>Nitrososphaera viennensis gen. nov., sp. nov., an aerobic and mesophilic, ammonia-oxidizing archaeon from soil and a member of the archaeal phylum Thaumarchaeota.</title>
        <authorList>
            <person name="Stieglmeier M."/>
            <person name="Klingl A."/>
            <person name="Alves R.J."/>
            <person name="Rittmann S.K."/>
            <person name="Melcher M."/>
            <person name="Leisch N."/>
            <person name="Schleper C."/>
        </authorList>
    </citation>
    <scope>NUCLEOTIDE SEQUENCE [LARGE SCALE GENOMIC DNA]</scope>
    <source>
        <strain evidence="1">EN76</strain>
    </source>
</reference>
<dbReference type="GeneID" id="74948139"/>
<keyword evidence="2" id="KW-1185">Reference proteome</keyword>
<evidence type="ECO:0000313" key="1">
    <source>
        <dbReference type="EMBL" id="AIC17181.1"/>
    </source>
</evidence>
<dbReference type="HOGENOM" id="CLU_978667_0_0_2"/>
<organism evidence="1 2">
    <name type="scientific">Nitrososphaera viennensis EN76</name>
    <dbReference type="NCBI Taxonomy" id="926571"/>
    <lineage>
        <taxon>Archaea</taxon>
        <taxon>Nitrososphaerota</taxon>
        <taxon>Nitrososphaeria</taxon>
        <taxon>Nitrososphaerales</taxon>
        <taxon>Nitrososphaeraceae</taxon>
        <taxon>Nitrososphaera</taxon>
    </lineage>
</organism>
<accession>A0A060HUS9</accession>
<dbReference type="EMBL" id="CP007536">
    <property type="protein sequence ID" value="AIC17181.1"/>
    <property type="molecule type" value="Genomic_DNA"/>
</dbReference>
<evidence type="ECO:0000313" key="2">
    <source>
        <dbReference type="Proteomes" id="UP000027093"/>
    </source>
</evidence>
<dbReference type="RefSeq" id="WP_075055787.1">
    <property type="nucleotide sequence ID" value="NZ_CP007536.1"/>
</dbReference>
<dbReference type="Proteomes" id="UP000027093">
    <property type="component" value="Chromosome"/>
</dbReference>
<gene>
    <name evidence="1" type="ORF">NVIE_029050</name>
</gene>
<proteinExistence type="predicted"/>
<name>A0A060HUS9_9ARCH</name>
<dbReference type="STRING" id="926571.NVIE_029050"/>
<dbReference type="AlphaFoldDB" id="A0A060HUS9"/>
<dbReference type="KEGG" id="nvn:NVIE_029050"/>
<sequence>MTEERNFKNQTIDTGTGPVAMPDDLTLKALEKMNIAPKVVSMLAQMVLASTGRENLLQQLKSRWTNPQRLKKPHKDHFKIIRSLEQGYDGSEAICIFCKRRMSIGELQVHHPTYIINQNELQQLRVACITCNDADNKKHLATVLGRNRLTDPRQGERALGGVAVVVGGLGSLDDEMNSVPFSSREGMKHAIMRPRYDRWVRDLVNGPFAQQHSWNPRKLAEAAPYGCGESGKALGSSKTYYKYVREDMAGGILIIVDEVESGVFGVNVKLNKELLEKIRQGTGQ</sequence>
<protein>
    <submittedName>
        <fullName evidence="1">Uncharacterized protein</fullName>
    </submittedName>
</protein>